<keyword evidence="1" id="KW-0812">Transmembrane</keyword>
<gene>
    <name evidence="2" type="ORF">N7Z68_07375</name>
</gene>
<accession>A0ABT5VFH1</accession>
<organism evidence="2 3">
    <name type="scientific">Alkalihalobacterium chitinilyticum</name>
    <dbReference type="NCBI Taxonomy" id="2980103"/>
    <lineage>
        <taxon>Bacteria</taxon>
        <taxon>Bacillati</taxon>
        <taxon>Bacillota</taxon>
        <taxon>Bacilli</taxon>
        <taxon>Bacillales</taxon>
        <taxon>Bacillaceae</taxon>
        <taxon>Alkalihalobacterium</taxon>
    </lineage>
</organism>
<dbReference type="RefSeq" id="WP_275117828.1">
    <property type="nucleotide sequence ID" value="NZ_JAOTPO010000004.1"/>
</dbReference>
<reference evidence="2" key="1">
    <citation type="submission" date="2024-05" db="EMBL/GenBank/DDBJ databases">
        <title>Alkalihalobacillus sp. strain MEB203 novel alkaliphilic bacterium from Lonar Lake, India.</title>
        <authorList>
            <person name="Joshi A."/>
            <person name="Thite S."/>
            <person name="Mengade P."/>
        </authorList>
    </citation>
    <scope>NUCLEOTIDE SEQUENCE</scope>
    <source>
        <strain evidence="2">MEB 203</strain>
    </source>
</reference>
<keyword evidence="1" id="KW-0472">Membrane</keyword>
<keyword evidence="1" id="KW-1133">Transmembrane helix</keyword>
<dbReference type="Proteomes" id="UP001148125">
    <property type="component" value="Unassembled WGS sequence"/>
</dbReference>
<feature type="transmembrane region" description="Helical" evidence="1">
    <location>
        <begin position="7"/>
        <end position="27"/>
    </location>
</feature>
<protein>
    <submittedName>
        <fullName evidence="2">Uncharacterized protein</fullName>
    </submittedName>
</protein>
<evidence type="ECO:0000256" key="1">
    <source>
        <dbReference type="SAM" id="Phobius"/>
    </source>
</evidence>
<proteinExistence type="predicted"/>
<evidence type="ECO:0000313" key="2">
    <source>
        <dbReference type="EMBL" id="MDE5413203.1"/>
    </source>
</evidence>
<keyword evidence="3" id="KW-1185">Reference proteome</keyword>
<sequence length="176" mass="20272">MKKNRLLFIIAILIGFIVSIIGVQYYGNSTIERVAEKRGALEILEKIETGHSTIVIFDTGNYIKGEEFVKGLTGWSARTISQATNDRSNDLIFRTDNMSHIHSGPIGFWYGYVNANQVDYIRFQTNGFDIQHRVNAYHWYIPDLSEVEDQGSFMAEQFSVILKDGREIYYPFDELQ</sequence>
<comment type="caution">
    <text evidence="2">The sequence shown here is derived from an EMBL/GenBank/DDBJ whole genome shotgun (WGS) entry which is preliminary data.</text>
</comment>
<name>A0ABT5VFH1_9BACI</name>
<evidence type="ECO:0000313" key="3">
    <source>
        <dbReference type="Proteomes" id="UP001148125"/>
    </source>
</evidence>
<dbReference type="EMBL" id="JAOTPO010000004">
    <property type="protein sequence ID" value="MDE5413203.1"/>
    <property type="molecule type" value="Genomic_DNA"/>
</dbReference>